<feature type="region of interest" description="Disordered" evidence="1">
    <location>
        <begin position="521"/>
        <end position="564"/>
    </location>
</feature>
<feature type="region of interest" description="Disordered" evidence="1">
    <location>
        <begin position="622"/>
        <end position="692"/>
    </location>
</feature>
<feature type="compositionally biased region" description="Low complexity" evidence="1">
    <location>
        <begin position="1"/>
        <end position="19"/>
    </location>
</feature>
<feature type="compositionally biased region" description="Low complexity" evidence="1">
    <location>
        <begin position="43"/>
        <end position="53"/>
    </location>
</feature>
<sequence>MGKKSSGGASASAGKAAAKAAKKEKQEKLASRKAAKDDKKKSSLVAAASASGKSGKGGKGGGAGGKGKKAAAPAEEEDLDALLKKFQADWEEAHAVNEETVGGPPTRRANATLTPCPLGNDLWLFGGEYFDGDKAFFYADLYRYTPPSTLPTHSLASTSSSADASSSAFTASGTWRHYSSPNQPGPRSAHQVVADPRQGGLLWLFGGEFASPKQTSFHHYRDLWVFSIATKTWERVDTKVRPSARSGHRMVLWRQYLVLFGGFIDTGARTTYLQDLWMFDTAQYKWFEIAQNDLKRPPARSGFSLISTPEGVALYGGYCKRYVKGQRTQGVALEDSWFLKFHPQADGSLLPANTPQGGKIEWDKRRKIGYSPGPRSGCTMAYWGNKNMGVLFGGVMDREEDEESMESLLFDELFGYNITGAGRWVSLNLRKKKKQGGAGGKKKREKAAAIAAAKAAEIEARVREQQEEQEEEARQAAAAAAAEDQDSSDEEEDDENRPPVDYEARFKQASAAAAAAAATAVAPSKPSPGSASVAIATTSAPPSKPSAPQQPTEEDLDEDPDLSRPLSRFNAMLAVQRNVLYLYGGIHETASREYTLDDFHVLQLDKMERWVSLKECRIEGLEWNESDEEDDSDSESESGSDSSSDGGEGENDAAAQEGEEVQSLNSHSDHEGEGADDDASPEEVAARLAKQEQVKEQARQAYGVLKGGATAGGETSAELSEEERQRTPNPGETLRMFFDRTREYWARRAFEGSQGEVRGKEMRTKGFEPKVEINSADLLSILDSNFFTQLASLRYDEYSPVLREIERIQAQAGLDAEEMRASAARASNGPLGGGGVGVESRNRR</sequence>
<feature type="region of interest" description="Disordered" evidence="1">
    <location>
        <begin position="460"/>
        <end position="498"/>
    </location>
</feature>
<dbReference type="EMBL" id="KZ819324">
    <property type="protein sequence ID" value="PWN22045.1"/>
    <property type="molecule type" value="Genomic_DNA"/>
</dbReference>
<feature type="domain" description="DUF4110" evidence="2">
    <location>
        <begin position="722"/>
        <end position="768"/>
    </location>
</feature>
<evidence type="ECO:0000259" key="2">
    <source>
        <dbReference type="Pfam" id="PF13422"/>
    </source>
</evidence>
<feature type="compositionally biased region" description="Acidic residues" evidence="1">
    <location>
        <begin position="622"/>
        <end position="638"/>
    </location>
</feature>
<keyword evidence="4" id="KW-1185">Reference proteome</keyword>
<feature type="compositionally biased region" description="Basic and acidic residues" evidence="1">
    <location>
        <begin position="21"/>
        <end position="41"/>
    </location>
</feature>
<evidence type="ECO:0000313" key="4">
    <source>
        <dbReference type="Proteomes" id="UP000245942"/>
    </source>
</evidence>
<dbReference type="InterPro" id="IPR015915">
    <property type="entry name" value="Kelch-typ_b-propeller"/>
</dbReference>
<protein>
    <recommendedName>
        <fullName evidence="2">DUF4110 domain-containing protein</fullName>
    </recommendedName>
</protein>
<dbReference type="InterPro" id="IPR025183">
    <property type="entry name" value="DUF4110"/>
</dbReference>
<dbReference type="RefSeq" id="XP_025349205.1">
    <property type="nucleotide sequence ID" value="XM_025491120.1"/>
</dbReference>
<reference evidence="3 4" key="1">
    <citation type="journal article" date="2018" name="Mol. Biol. Evol.">
        <title>Broad Genomic Sampling Reveals a Smut Pathogenic Ancestry of the Fungal Clade Ustilaginomycotina.</title>
        <authorList>
            <person name="Kijpornyongpan T."/>
            <person name="Mondo S.J."/>
            <person name="Barry K."/>
            <person name="Sandor L."/>
            <person name="Lee J."/>
            <person name="Lipzen A."/>
            <person name="Pangilinan J."/>
            <person name="LaButti K."/>
            <person name="Hainaut M."/>
            <person name="Henrissat B."/>
            <person name="Grigoriev I.V."/>
            <person name="Spatafora J.W."/>
            <person name="Aime M.C."/>
        </authorList>
    </citation>
    <scope>NUCLEOTIDE SEQUENCE [LARGE SCALE GENOMIC DNA]</scope>
    <source>
        <strain evidence="3 4">MCA 4718</strain>
    </source>
</reference>
<organism evidence="3 4">
    <name type="scientific">Pseudomicrostroma glucosiphilum</name>
    <dbReference type="NCBI Taxonomy" id="1684307"/>
    <lineage>
        <taxon>Eukaryota</taxon>
        <taxon>Fungi</taxon>
        <taxon>Dikarya</taxon>
        <taxon>Basidiomycota</taxon>
        <taxon>Ustilaginomycotina</taxon>
        <taxon>Exobasidiomycetes</taxon>
        <taxon>Microstromatales</taxon>
        <taxon>Microstromatales incertae sedis</taxon>
        <taxon>Pseudomicrostroma</taxon>
    </lineage>
</organism>
<feature type="region of interest" description="Disordered" evidence="1">
    <location>
        <begin position="818"/>
        <end position="844"/>
    </location>
</feature>
<feature type="compositionally biased region" description="Gly residues" evidence="1">
    <location>
        <begin position="54"/>
        <end position="65"/>
    </location>
</feature>
<dbReference type="OrthoDB" id="4447at2759"/>
<evidence type="ECO:0000256" key="1">
    <source>
        <dbReference type="SAM" id="MobiDB-lite"/>
    </source>
</evidence>
<proteinExistence type="predicted"/>
<dbReference type="InterPro" id="IPR052588">
    <property type="entry name" value="Kelch_domain_protein"/>
</dbReference>
<evidence type="ECO:0000313" key="3">
    <source>
        <dbReference type="EMBL" id="PWN22045.1"/>
    </source>
</evidence>
<feature type="compositionally biased region" description="Low complexity" evidence="1">
    <location>
        <begin position="536"/>
        <end position="551"/>
    </location>
</feature>
<feature type="region of interest" description="Disordered" evidence="1">
    <location>
        <begin position="1"/>
        <end position="76"/>
    </location>
</feature>
<name>A0A316UFY2_9BASI</name>
<dbReference type="GeneID" id="37012854"/>
<dbReference type="Gene3D" id="2.120.10.80">
    <property type="entry name" value="Kelch-type beta propeller"/>
    <property type="match status" value="1"/>
</dbReference>
<feature type="compositionally biased region" description="Acidic residues" evidence="1">
    <location>
        <begin position="483"/>
        <end position="495"/>
    </location>
</feature>
<feature type="region of interest" description="Disordered" evidence="1">
    <location>
        <begin position="707"/>
        <end position="732"/>
    </location>
</feature>
<dbReference type="Proteomes" id="UP000245942">
    <property type="component" value="Unassembled WGS sequence"/>
</dbReference>
<accession>A0A316UFY2</accession>
<dbReference type="SUPFAM" id="SSF117281">
    <property type="entry name" value="Kelch motif"/>
    <property type="match status" value="1"/>
</dbReference>
<dbReference type="PANTHER" id="PTHR46063">
    <property type="entry name" value="KELCH DOMAIN-CONTAINING PROTEIN"/>
    <property type="match status" value="1"/>
</dbReference>
<gene>
    <name evidence="3" type="ORF">BCV69DRAFT_276736</name>
</gene>
<dbReference type="PANTHER" id="PTHR46063:SF1">
    <property type="entry name" value="KELCH DOMAIN-CONTAINING PROTEIN 4"/>
    <property type="match status" value="1"/>
</dbReference>
<dbReference type="Pfam" id="PF24681">
    <property type="entry name" value="Kelch_KLHDC2_KLHL20_DRC7"/>
    <property type="match status" value="1"/>
</dbReference>
<dbReference type="AlphaFoldDB" id="A0A316UFY2"/>
<dbReference type="Pfam" id="PF13422">
    <property type="entry name" value="DUF4110"/>
    <property type="match status" value="1"/>
</dbReference>
<dbReference type="STRING" id="1684307.A0A316UFY2"/>